<reference evidence="1" key="1">
    <citation type="submission" date="2018-06" db="EMBL/GenBank/DDBJ databases">
        <authorList>
            <person name="Zhirakovskaya E."/>
        </authorList>
    </citation>
    <scope>NUCLEOTIDE SEQUENCE</scope>
</reference>
<name>A0A3B1ANV5_9ZZZZ</name>
<sequence>EARQRNMFANDMIDESISFSSLTKEEQQKVKKAVEQQQTQWQKDLDSFVYDIIGIPDDMRTTIDDFLQIRLPLDNWSTSGKATQPPSNNELELYGNCLKTELDEFVMRRTIHHVQITVADDLIECMVDSSLPNDNSTVSVIPSHEAGLSRLKLLSTFSQQLQEQFSQWVYVKRNLRVYDGNRIYIYKSPRLIDWTQTQARLDAQDIIGHILTATHVTHEA</sequence>
<dbReference type="AlphaFoldDB" id="A0A3B1ANV5"/>
<proteinExistence type="predicted"/>
<gene>
    <name evidence="1" type="ORF">MNBD_ALPHA03-80</name>
</gene>
<feature type="non-terminal residue" evidence="1">
    <location>
        <position position="1"/>
    </location>
</feature>
<protein>
    <submittedName>
        <fullName evidence="1">Uncharacterized protein</fullName>
    </submittedName>
</protein>
<accession>A0A3B1ANV5</accession>
<dbReference type="EMBL" id="UOFW01000137">
    <property type="protein sequence ID" value="VAX05422.1"/>
    <property type="molecule type" value="Genomic_DNA"/>
</dbReference>
<evidence type="ECO:0000313" key="1">
    <source>
        <dbReference type="EMBL" id="VAX05422.1"/>
    </source>
</evidence>
<organism evidence="1">
    <name type="scientific">hydrothermal vent metagenome</name>
    <dbReference type="NCBI Taxonomy" id="652676"/>
    <lineage>
        <taxon>unclassified sequences</taxon>
        <taxon>metagenomes</taxon>
        <taxon>ecological metagenomes</taxon>
    </lineage>
</organism>